<protein>
    <submittedName>
        <fullName evidence="1">Uncharacterized protein</fullName>
    </submittedName>
</protein>
<accession>A0A0E9PKS5</accession>
<evidence type="ECO:0000313" key="1">
    <source>
        <dbReference type="EMBL" id="JAH04882.1"/>
    </source>
</evidence>
<reference evidence="1" key="2">
    <citation type="journal article" date="2015" name="Fish Shellfish Immunol.">
        <title>Early steps in the European eel (Anguilla anguilla)-Vibrio vulnificus interaction in the gills: Role of the RtxA13 toxin.</title>
        <authorList>
            <person name="Callol A."/>
            <person name="Pajuelo D."/>
            <person name="Ebbesson L."/>
            <person name="Teles M."/>
            <person name="MacKenzie S."/>
            <person name="Amaro C."/>
        </authorList>
    </citation>
    <scope>NUCLEOTIDE SEQUENCE</scope>
</reference>
<proteinExistence type="predicted"/>
<sequence>MRRRWGHLGLLPSFLQEKDSE</sequence>
<reference evidence="1" key="1">
    <citation type="submission" date="2014-11" db="EMBL/GenBank/DDBJ databases">
        <authorList>
            <person name="Amaro Gonzalez C."/>
        </authorList>
    </citation>
    <scope>NUCLEOTIDE SEQUENCE</scope>
</reference>
<dbReference type="EMBL" id="GBXM01103695">
    <property type="protein sequence ID" value="JAH04882.1"/>
    <property type="molecule type" value="Transcribed_RNA"/>
</dbReference>
<name>A0A0E9PKS5_ANGAN</name>
<organism evidence="1">
    <name type="scientific">Anguilla anguilla</name>
    <name type="common">European freshwater eel</name>
    <name type="synonym">Muraena anguilla</name>
    <dbReference type="NCBI Taxonomy" id="7936"/>
    <lineage>
        <taxon>Eukaryota</taxon>
        <taxon>Metazoa</taxon>
        <taxon>Chordata</taxon>
        <taxon>Craniata</taxon>
        <taxon>Vertebrata</taxon>
        <taxon>Euteleostomi</taxon>
        <taxon>Actinopterygii</taxon>
        <taxon>Neopterygii</taxon>
        <taxon>Teleostei</taxon>
        <taxon>Anguilliformes</taxon>
        <taxon>Anguillidae</taxon>
        <taxon>Anguilla</taxon>
    </lineage>
</organism>
<dbReference type="AlphaFoldDB" id="A0A0E9PKS5"/>